<organism evidence="2 3">
    <name type="scientific">Alcanivorax dieselolei (strain DSM 16502 / CGMCC 1.3690 / MCCC 1A00001 / B-5)</name>
    <name type="common">Alloalcanivorax dieselolei</name>
    <dbReference type="NCBI Taxonomy" id="930169"/>
    <lineage>
        <taxon>Bacteria</taxon>
        <taxon>Pseudomonadati</taxon>
        <taxon>Pseudomonadota</taxon>
        <taxon>Gammaproteobacteria</taxon>
        <taxon>Oceanospirillales</taxon>
        <taxon>Alcanivoracaceae</taxon>
        <taxon>Alloalcanivorax</taxon>
    </lineage>
</organism>
<proteinExistence type="predicted"/>
<keyword evidence="1" id="KW-0472">Membrane</keyword>
<dbReference type="PATRIC" id="fig|930169.3.peg.1053"/>
<keyword evidence="3" id="KW-1185">Reference proteome</keyword>
<dbReference type="STRING" id="930169.B5T_01066"/>
<protein>
    <submittedName>
        <fullName evidence="2">Uncharacterized protein</fullName>
    </submittedName>
</protein>
<sequence length="59" mass="6596">MLSFGHTLTSYSGQFLTRGCIPAIAIKWGSMILLYFFIALAVAIAVIEVAQRIHARRRD</sequence>
<evidence type="ECO:0000313" key="3">
    <source>
        <dbReference type="Proteomes" id="UP000006286"/>
    </source>
</evidence>
<keyword evidence="1" id="KW-1133">Transmembrane helix</keyword>
<dbReference type="AlphaFoldDB" id="K0CA15"/>
<dbReference type="EMBL" id="CP003466">
    <property type="protein sequence ID" value="AFT69350.1"/>
    <property type="molecule type" value="Genomic_DNA"/>
</dbReference>
<keyword evidence="1" id="KW-0812">Transmembrane</keyword>
<name>K0CA15_ALCDB</name>
<accession>K0CA15</accession>
<evidence type="ECO:0000256" key="1">
    <source>
        <dbReference type="SAM" id="Phobius"/>
    </source>
</evidence>
<gene>
    <name evidence="2" type="ordered locus">B5T_01066</name>
</gene>
<dbReference type="Proteomes" id="UP000006286">
    <property type="component" value="Chromosome"/>
</dbReference>
<reference evidence="2 3" key="1">
    <citation type="journal article" date="2012" name="J. Bacteriol.">
        <title>Complete genome sequence of Alcanivorax dieselolei type strain B5.</title>
        <authorList>
            <person name="Lai Q."/>
            <person name="Li W."/>
            <person name="Shao Z."/>
        </authorList>
    </citation>
    <scope>NUCLEOTIDE SEQUENCE [LARGE SCALE GENOMIC DNA]</scope>
    <source>
        <strain evidence="3">DSM 16502 / CGMCC 1.3690 / B-5</strain>
    </source>
</reference>
<dbReference type="HOGENOM" id="CLU_2949948_0_0_6"/>
<evidence type="ECO:0000313" key="2">
    <source>
        <dbReference type="EMBL" id="AFT69350.1"/>
    </source>
</evidence>
<dbReference type="KEGG" id="adi:B5T_01066"/>
<feature type="transmembrane region" description="Helical" evidence="1">
    <location>
        <begin position="32"/>
        <end position="50"/>
    </location>
</feature>